<dbReference type="RefSeq" id="WP_181927810.1">
    <property type="nucleotide sequence ID" value="NZ_CP054698.1"/>
</dbReference>
<dbReference type="EMBL" id="CP054698">
    <property type="protein sequence ID" value="QMS89928.1"/>
    <property type="molecule type" value="Genomic_DNA"/>
</dbReference>
<sequence length="50" mass="6240">MSNQMITHDLLVELSTEEQELLSGGRYGFYIVPLRRHRFYRPRFYRRLFF</sequence>
<reference evidence="2" key="1">
    <citation type="submission" date="2020-06" db="EMBL/GenBank/DDBJ databases">
        <title>Nostoc edaphicum CCNP1411 genome.</title>
        <authorList>
            <person name="Fidor A."/>
            <person name="Grabski M."/>
            <person name="Gawor J."/>
            <person name="Gromadka R."/>
            <person name="Wegrzyn G."/>
            <person name="Mazur-Marzec H."/>
        </authorList>
    </citation>
    <scope>NUCLEOTIDE SEQUENCE [LARGE SCALE GENOMIC DNA]</scope>
    <source>
        <strain evidence="2">CCNP1411</strain>
    </source>
</reference>
<keyword evidence="2" id="KW-1185">Reference proteome</keyword>
<dbReference type="AlphaFoldDB" id="A0A7D7LE69"/>
<accession>A0A7D7LE69</accession>
<dbReference type="Proteomes" id="UP000514713">
    <property type="component" value="Chromosome"/>
</dbReference>
<evidence type="ECO:0000313" key="1">
    <source>
        <dbReference type="EMBL" id="QMS89928.1"/>
    </source>
</evidence>
<proteinExistence type="predicted"/>
<evidence type="ECO:0000313" key="2">
    <source>
        <dbReference type="Proteomes" id="UP000514713"/>
    </source>
</evidence>
<protein>
    <submittedName>
        <fullName evidence="1">Uncharacterized protein</fullName>
    </submittedName>
</protein>
<gene>
    <name evidence="1" type="ORF">HUN01_20915</name>
</gene>
<organism evidence="1 2">
    <name type="scientific">Nostoc edaphicum CCNP1411</name>
    <dbReference type="NCBI Taxonomy" id="1472755"/>
    <lineage>
        <taxon>Bacteria</taxon>
        <taxon>Bacillati</taxon>
        <taxon>Cyanobacteriota</taxon>
        <taxon>Cyanophyceae</taxon>
        <taxon>Nostocales</taxon>
        <taxon>Nostocaceae</taxon>
        <taxon>Nostoc</taxon>
    </lineage>
</organism>
<dbReference type="KEGG" id="ned:HUN01_20915"/>
<name>A0A7D7LE69_9NOSO</name>